<sequence length="1126" mass="125483">MFGGYSLSHGPLNDIRLFDTRNSTWMQVTVDSTPDAKMPQGRYFHGADLVHSKQAIYVYGGLTKPAKSSNNRTLDDFWQFDIQNQRWGEIERNSEWPAPISSHTLTSYRNSTSESLILIGGISPQSDFLNVVWEFRLDKEQWQLWKTKGQGPVGIFGHSTVFHAQSNSLYVFGGYIYEQQQSRLSNKLYMLNYDSKVWTELNELGASLYLPRPRFFHSAVTTDNYMFIMGGRIFPWNISDTLYAYSYNCNQWINLMSEALEKVGPLPIQTYAQAMTIEPDGDAAYIVGGWGSDSQCSVLRLELPDDLCSLWSTRNSCLRMPGCGYCAYKVGNETISERLNSQTREEFVTNLLYLEIVRCLPTVLLAHKAVAIFVTTRAHRTQLVRFQNALPVTVLAKIKISADNLPVVTGIVQKGMLKGQEANTKPCPQPCMQYNTCGTCLKTAHCRWSTQLDECISASYQSAYCAGGVCGLVLQADDSQYCPAPCSSFTQCADCLGHAHCGWCAAPESNGEGICTEGSNDRPMHGTCDDTYLKVTGNPSNETYSWHYVRCPREDECANGHHNCIAESQRCVDLDDGFQCECGTGYKPVSMAKTPMKSTVCEPVCPLGCVRGQCVQPNKCQCDFGYVGANCSIQCQCNGHANCEGPDKLDKCLTCYNNTMGTQCEKCKPLFVGDPSDGGQCVPCLEYCNGHTPVCVDNSTDYDPADYLDVESERFMKSLKEGPKAHAKCLKCTNQTAGSRCEDCIVISEAARITVILADHVTVMDMEIHAIPSMEINVIVKITLKAMFVEVPEKILLIHVGWCNVPNVKKVMWGHPPQVTNAINKCQSILKCALMRNPLMNAKLSQNLSTQPRFMNVDIRIMIDVTQGNLNVYMSTHDDTYVAYPNATTGLNMIDLDAQYSHWENGSQKFKDAFLEKDAIGLRTYITITQPNTILSVKNLRDRLVITLPEEYHSLESTRFFLVLQALDPGDSEKKVAYGIVFSRQDQLHIDLFVFFSVFFSCFFLFLAACVVAWKAKQAADVRRARRRHVVEMLHMAKRPFASVTLNLSTRPKPKKSAHCDLRPVAVEPTDDGLAAVATVFVSLPGGQTPCVKLALASSLILLVRQFPTGGRTFLRRRSAHAAPPT</sequence>
<feature type="transmembrane region" description="Helical" evidence="11">
    <location>
        <begin position="992"/>
        <end position="1014"/>
    </location>
</feature>
<dbReference type="PROSITE" id="PS01248">
    <property type="entry name" value="EGF_LAM_1"/>
    <property type="match status" value="1"/>
</dbReference>
<evidence type="ECO:0000313" key="14">
    <source>
        <dbReference type="Proteomes" id="UP000292052"/>
    </source>
</evidence>
<name>A0A482W6C0_ASBVE</name>
<dbReference type="SUPFAM" id="SSF57184">
    <property type="entry name" value="Growth factor receptor domain"/>
    <property type="match status" value="1"/>
</dbReference>
<dbReference type="SUPFAM" id="SSF117281">
    <property type="entry name" value="Kelch motif"/>
    <property type="match status" value="1"/>
</dbReference>
<dbReference type="InterPro" id="IPR016201">
    <property type="entry name" value="PSI"/>
</dbReference>
<evidence type="ECO:0000256" key="6">
    <source>
        <dbReference type="ARBA" id="ARBA00022989"/>
    </source>
</evidence>
<evidence type="ECO:0000313" key="13">
    <source>
        <dbReference type="EMBL" id="RZC40710.1"/>
    </source>
</evidence>
<dbReference type="SUPFAM" id="SSF57196">
    <property type="entry name" value="EGF/Laminin"/>
    <property type="match status" value="1"/>
</dbReference>
<dbReference type="InterPro" id="IPR009030">
    <property type="entry name" value="Growth_fac_rcpt_cys_sf"/>
</dbReference>
<dbReference type="PANTHER" id="PTHR46093">
    <property type="entry name" value="ACYL-COA-BINDING DOMAIN-CONTAINING PROTEIN 5"/>
    <property type="match status" value="1"/>
</dbReference>
<organism evidence="13 14">
    <name type="scientific">Asbolus verrucosus</name>
    <name type="common">Desert ironclad beetle</name>
    <dbReference type="NCBI Taxonomy" id="1661398"/>
    <lineage>
        <taxon>Eukaryota</taxon>
        <taxon>Metazoa</taxon>
        <taxon>Ecdysozoa</taxon>
        <taxon>Arthropoda</taxon>
        <taxon>Hexapoda</taxon>
        <taxon>Insecta</taxon>
        <taxon>Pterygota</taxon>
        <taxon>Neoptera</taxon>
        <taxon>Endopterygota</taxon>
        <taxon>Coleoptera</taxon>
        <taxon>Polyphaga</taxon>
        <taxon>Cucujiformia</taxon>
        <taxon>Tenebrionidae</taxon>
        <taxon>Pimeliinae</taxon>
        <taxon>Asbolus</taxon>
    </lineage>
</organism>
<keyword evidence="9 10" id="KW-0424">Laminin EGF-like domain</keyword>
<keyword evidence="11" id="KW-0472">Membrane</keyword>
<proteinExistence type="predicted"/>
<dbReference type="InterPro" id="IPR015915">
    <property type="entry name" value="Kelch-typ_b-propeller"/>
</dbReference>
<reference evidence="13 14" key="1">
    <citation type="submission" date="2017-03" db="EMBL/GenBank/DDBJ databases">
        <title>Genome of the blue death feigning beetle - Asbolus verrucosus.</title>
        <authorList>
            <person name="Rider S.D."/>
        </authorList>
    </citation>
    <scope>NUCLEOTIDE SEQUENCE [LARGE SCALE GENOMIC DNA]</scope>
    <source>
        <strain evidence="13">Butters</strain>
        <tissue evidence="13">Head and leg muscle</tissue>
    </source>
</reference>
<evidence type="ECO:0000256" key="10">
    <source>
        <dbReference type="PROSITE-ProRule" id="PRU00460"/>
    </source>
</evidence>
<evidence type="ECO:0000256" key="9">
    <source>
        <dbReference type="ARBA" id="ARBA00023292"/>
    </source>
</evidence>
<accession>A0A482W6C0</accession>
<keyword evidence="6 11" id="KW-1133">Transmembrane helix</keyword>
<dbReference type="STRING" id="1661398.A0A482W6C0"/>
<evidence type="ECO:0000256" key="3">
    <source>
        <dbReference type="ARBA" id="ARBA00022692"/>
    </source>
</evidence>
<dbReference type="PANTHER" id="PTHR46093:SF16">
    <property type="entry name" value="MULTIPLE EGF-LIKE-DOMAINS 8"/>
    <property type="match status" value="1"/>
</dbReference>
<comment type="caution">
    <text evidence="10">Lacks conserved residue(s) required for the propagation of feature annotation.</text>
</comment>
<dbReference type="CDD" id="cd00054">
    <property type="entry name" value="EGF_CA"/>
    <property type="match status" value="1"/>
</dbReference>
<dbReference type="InterPro" id="IPR056737">
    <property type="entry name" value="Beta-prop_ATRN-MKLN-like"/>
</dbReference>
<dbReference type="GO" id="GO:0048513">
    <property type="term" value="P:animal organ development"/>
    <property type="evidence" value="ECO:0007669"/>
    <property type="project" value="UniProtKB-ARBA"/>
</dbReference>
<dbReference type="Gene3D" id="2.120.10.80">
    <property type="entry name" value="Kelch-type beta propeller"/>
    <property type="match status" value="2"/>
</dbReference>
<dbReference type="InterPro" id="IPR056863">
    <property type="entry name" value="LMN_ATRN_NET-like_EGF"/>
</dbReference>
<dbReference type="EMBL" id="QDEB01023805">
    <property type="protein sequence ID" value="RZC40710.1"/>
    <property type="molecule type" value="Genomic_DNA"/>
</dbReference>
<keyword evidence="5" id="KW-0677">Repeat</keyword>
<feature type="disulfide bond" evidence="10">
    <location>
        <begin position="655"/>
        <end position="664"/>
    </location>
</feature>
<dbReference type="OrthoDB" id="263283at2759"/>
<dbReference type="Pfam" id="PF24981">
    <property type="entry name" value="Beta-prop_ATRN-LZTR1"/>
    <property type="match status" value="1"/>
</dbReference>
<keyword evidence="7 10" id="KW-1015">Disulfide bond</keyword>
<feature type="disulfide bond" evidence="10">
    <location>
        <begin position="667"/>
        <end position="681"/>
    </location>
</feature>
<dbReference type="SMART" id="SM00181">
    <property type="entry name" value="EGF"/>
    <property type="match status" value="3"/>
</dbReference>
<dbReference type="SMART" id="SM00179">
    <property type="entry name" value="EGF_CA"/>
    <property type="match status" value="1"/>
</dbReference>
<keyword evidence="2" id="KW-0880">Kelch repeat</keyword>
<comment type="caution">
    <text evidence="13">The sequence shown here is derived from an EMBL/GenBank/DDBJ whole genome shotgun (WGS) entry which is preliminary data.</text>
</comment>
<keyword evidence="8" id="KW-0325">Glycoprotein</keyword>
<evidence type="ECO:0000256" key="1">
    <source>
        <dbReference type="ARBA" id="ARBA00004167"/>
    </source>
</evidence>
<evidence type="ECO:0000256" key="8">
    <source>
        <dbReference type="ARBA" id="ARBA00023180"/>
    </source>
</evidence>
<evidence type="ECO:0000256" key="2">
    <source>
        <dbReference type="ARBA" id="ARBA00022441"/>
    </source>
</evidence>
<dbReference type="GO" id="GO:0005509">
    <property type="term" value="F:calcium ion binding"/>
    <property type="evidence" value="ECO:0007669"/>
    <property type="project" value="InterPro"/>
</dbReference>
<evidence type="ECO:0000256" key="11">
    <source>
        <dbReference type="SAM" id="Phobius"/>
    </source>
</evidence>
<dbReference type="GO" id="GO:0016020">
    <property type="term" value="C:membrane"/>
    <property type="evidence" value="ECO:0007669"/>
    <property type="project" value="UniProtKB-SubCell"/>
</dbReference>
<evidence type="ECO:0000256" key="7">
    <source>
        <dbReference type="ARBA" id="ARBA00023157"/>
    </source>
</evidence>
<dbReference type="Pfam" id="PF24973">
    <property type="entry name" value="EGF_LMN_ATRN"/>
    <property type="match status" value="1"/>
</dbReference>
<dbReference type="PROSITE" id="PS50027">
    <property type="entry name" value="EGF_LAM_2"/>
    <property type="match status" value="1"/>
</dbReference>
<dbReference type="AlphaFoldDB" id="A0A482W6C0"/>
<dbReference type="Gene3D" id="2.10.25.10">
    <property type="entry name" value="Laminin"/>
    <property type="match status" value="3"/>
</dbReference>
<evidence type="ECO:0000259" key="12">
    <source>
        <dbReference type="PROSITE" id="PS50027"/>
    </source>
</evidence>
<gene>
    <name evidence="13" type="ORF">BDFB_004269</name>
</gene>
<feature type="domain" description="Laminin EGF-like" evidence="12">
    <location>
        <begin position="635"/>
        <end position="683"/>
    </location>
</feature>
<keyword evidence="3 11" id="KW-0812">Transmembrane</keyword>
<dbReference type="SMART" id="SM00423">
    <property type="entry name" value="PSI"/>
    <property type="match status" value="2"/>
</dbReference>
<keyword evidence="4" id="KW-0732">Signal</keyword>
<dbReference type="Proteomes" id="UP000292052">
    <property type="component" value="Unassembled WGS sequence"/>
</dbReference>
<dbReference type="GO" id="GO:0048731">
    <property type="term" value="P:system development"/>
    <property type="evidence" value="ECO:0007669"/>
    <property type="project" value="UniProtKB-ARBA"/>
</dbReference>
<dbReference type="InterPro" id="IPR002049">
    <property type="entry name" value="LE_dom"/>
</dbReference>
<dbReference type="InterPro" id="IPR001881">
    <property type="entry name" value="EGF-like_Ca-bd_dom"/>
</dbReference>
<evidence type="ECO:0000256" key="4">
    <source>
        <dbReference type="ARBA" id="ARBA00022729"/>
    </source>
</evidence>
<comment type="subcellular location">
    <subcellularLocation>
        <location evidence="1">Membrane</location>
        <topology evidence="1">Single-pass membrane protein</topology>
    </subcellularLocation>
</comment>
<evidence type="ECO:0000256" key="5">
    <source>
        <dbReference type="ARBA" id="ARBA00022737"/>
    </source>
</evidence>
<dbReference type="FunFam" id="2.10.25.10:FF:000214">
    <property type="entry name" value="Multiple epidermal growth factor-like domains 8"/>
    <property type="match status" value="1"/>
</dbReference>
<keyword evidence="14" id="KW-1185">Reference proteome</keyword>
<dbReference type="InterPro" id="IPR000742">
    <property type="entry name" value="EGF"/>
</dbReference>
<protein>
    <submittedName>
        <fullName evidence="13">Kelch 3 domain containing protein</fullName>
    </submittedName>
</protein>
<dbReference type="CDD" id="cd00055">
    <property type="entry name" value="EGF_Lam"/>
    <property type="match status" value="1"/>
</dbReference>